<comment type="subcellular location">
    <subcellularLocation>
        <location evidence="7">Cell membrane</location>
    </subcellularLocation>
    <subcellularLocation>
        <location evidence="7">Bacterial flagellum basal body</location>
    </subcellularLocation>
</comment>
<dbReference type="InterPro" id="IPR052205">
    <property type="entry name" value="FliO/MopB"/>
</dbReference>
<proteinExistence type="inferred from homology"/>
<organism evidence="9 10">
    <name type="scientific">Thiomicrorhabdus marina</name>
    <dbReference type="NCBI Taxonomy" id="2818442"/>
    <lineage>
        <taxon>Bacteria</taxon>
        <taxon>Pseudomonadati</taxon>
        <taxon>Pseudomonadota</taxon>
        <taxon>Gammaproteobacteria</taxon>
        <taxon>Thiotrichales</taxon>
        <taxon>Piscirickettsiaceae</taxon>
        <taxon>Thiomicrorhabdus</taxon>
    </lineage>
</organism>
<evidence type="ECO:0000256" key="8">
    <source>
        <dbReference type="SAM" id="SignalP"/>
    </source>
</evidence>
<evidence type="ECO:0000313" key="9">
    <source>
        <dbReference type="EMBL" id="MBO1928329.1"/>
    </source>
</evidence>
<keyword evidence="9" id="KW-0969">Cilium</keyword>
<evidence type="ECO:0000256" key="2">
    <source>
        <dbReference type="ARBA" id="ARBA00022692"/>
    </source>
</evidence>
<evidence type="ECO:0000256" key="7">
    <source>
        <dbReference type="RuleBase" id="RU362064"/>
    </source>
</evidence>
<keyword evidence="5 7" id="KW-0975">Bacterial flagellum</keyword>
<sequence length="195" mass="20953">MLNDSNNPSLFSRFFLGIAISFFLLGCLSTVSAADTANPTSSDLSVNSETLEAQNSEAYIKPAGHSISIGQSVPQPSNYFSQIMLSLIFILLIIFAAAWLLRRYGRMPGVADGNLKVLGALSVGPRERILMLQVGKEQIVVGVTSSKISKLHNLAEPVEVAEPKPVSGVFAQRLQEAMQGKLNNQSSAKSEGEDK</sequence>
<evidence type="ECO:0000256" key="5">
    <source>
        <dbReference type="ARBA" id="ARBA00023143"/>
    </source>
</evidence>
<keyword evidence="2 7" id="KW-0812">Transmembrane</keyword>
<gene>
    <name evidence="9" type="primary">fliO</name>
    <name evidence="9" type="ORF">J3998_12165</name>
</gene>
<evidence type="ECO:0000256" key="3">
    <source>
        <dbReference type="ARBA" id="ARBA00022989"/>
    </source>
</evidence>
<dbReference type="NCBIfam" id="TIGR03500">
    <property type="entry name" value="FliO_TIGR"/>
    <property type="match status" value="1"/>
</dbReference>
<comment type="caution">
    <text evidence="9">The sequence shown here is derived from an EMBL/GenBank/DDBJ whole genome shotgun (WGS) entry which is preliminary data.</text>
</comment>
<dbReference type="PANTHER" id="PTHR38766">
    <property type="entry name" value="FLAGELLAR PROTEIN FLIO"/>
    <property type="match status" value="1"/>
</dbReference>
<dbReference type="Proteomes" id="UP000664835">
    <property type="component" value="Unassembled WGS sequence"/>
</dbReference>
<dbReference type="EMBL" id="JAGETV010000036">
    <property type="protein sequence ID" value="MBO1928329.1"/>
    <property type="molecule type" value="Genomic_DNA"/>
</dbReference>
<comment type="similarity">
    <text evidence="6 7">Belongs to the FliO/MopB family.</text>
</comment>
<keyword evidence="10" id="KW-1185">Reference proteome</keyword>
<name>A0ABS3Q8R5_9GAMM</name>
<keyword evidence="3 7" id="KW-1133">Transmembrane helix</keyword>
<keyword evidence="9" id="KW-0282">Flagellum</keyword>
<keyword evidence="8" id="KW-0732">Signal</keyword>
<feature type="transmembrane region" description="Helical" evidence="7">
    <location>
        <begin position="79"/>
        <end position="101"/>
    </location>
</feature>
<evidence type="ECO:0000256" key="1">
    <source>
        <dbReference type="ARBA" id="ARBA00022475"/>
    </source>
</evidence>
<dbReference type="PANTHER" id="PTHR38766:SF1">
    <property type="entry name" value="FLAGELLAR PROTEIN FLIO"/>
    <property type="match status" value="1"/>
</dbReference>
<evidence type="ECO:0000313" key="10">
    <source>
        <dbReference type="Proteomes" id="UP000664835"/>
    </source>
</evidence>
<accession>A0ABS3Q8R5</accession>
<dbReference type="InterPro" id="IPR022781">
    <property type="entry name" value="Flagellar_biosynth_FliO"/>
</dbReference>
<feature type="chain" id="PRO_5046346399" description="Flagellar protein" evidence="8">
    <location>
        <begin position="34"/>
        <end position="195"/>
    </location>
</feature>
<evidence type="ECO:0000256" key="4">
    <source>
        <dbReference type="ARBA" id="ARBA00023136"/>
    </source>
</evidence>
<feature type="signal peptide" evidence="8">
    <location>
        <begin position="1"/>
        <end position="33"/>
    </location>
</feature>
<protein>
    <recommendedName>
        <fullName evidence="7">Flagellar protein</fullName>
    </recommendedName>
</protein>
<keyword evidence="4 7" id="KW-0472">Membrane</keyword>
<evidence type="ECO:0000256" key="6">
    <source>
        <dbReference type="ARBA" id="ARBA00037937"/>
    </source>
</evidence>
<reference evidence="9 10" key="1">
    <citation type="submission" date="2021-03" db="EMBL/GenBank/DDBJ databases">
        <title>Thiomicrorhabdus sp.nov.,novel sulfur-oxidizing bacteria isolated from coastal sediment.</title>
        <authorList>
            <person name="Liu X."/>
        </authorList>
    </citation>
    <scope>NUCLEOTIDE SEQUENCE [LARGE SCALE GENOMIC DNA]</scope>
    <source>
        <strain evidence="9 10">6S2-11</strain>
    </source>
</reference>
<dbReference type="Pfam" id="PF04347">
    <property type="entry name" value="FliO"/>
    <property type="match status" value="1"/>
</dbReference>
<keyword evidence="1 7" id="KW-1003">Cell membrane</keyword>
<keyword evidence="9" id="KW-0966">Cell projection</keyword>